<accession>A0A150SP51</accession>
<gene>
    <name evidence="1" type="ORF">BE18_18620</name>
</gene>
<dbReference type="Proteomes" id="UP000075515">
    <property type="component" value="Unassembled WGS sequence"/>
</dbReference>
<name>A0A150SP51_SORCE</name>
<reference evidence="1 2" key="1">
    <citation type="submission" date="2014-02" db="EMBL/GenBank/DDBJ databases">
        <title>The small core and large imbalanced accessory genome model reveals a collaborative survival strategy of Sorangium cellulosum strains in nature.</title>
        <authorList>
            <person name="Han K."/>
            <person name="Peng R."/>
            <person name="Blom J."/>
            <person name="Li Y.-Z."/>
        </authorList>
    </citation>
    <scope>NUCLEOTIDE SEQUENCE [LARGE SCALE GENOMIC DNA]</scope>
    <source>
        <strain evidence="1 2">So0149</strain>
    </source>
</reference>
<proteinExistence type="predicted"/>
<protein>
    <submittedName>
        <fullName evidence="1">Uncharacterized protein</fullName>
    </submittedName>
</protein>
<dbReference type="EMBL" id="JEMC01003501">
    <property type="protein sequence ID" value="KYF80873.1"/>
    <property type="molecule type" value="Genomic_DNA"/>
</dbReference>
<organism evidence="1 2">
    <name type="scientific">Sorangium cellulosum</name>
    <name type="common">Polyangium cellulosum</name>
    <dbReference type="NCBI Taxonomy" id="56"/>
    <lineage>
        <taxon>Bacteria</taxon>
        <taxon>Pseudomonadati</taxon>
        <taxon>Myxococcota</taxon>
        <taxon>Polyangia</taxon>
        <taxon>Polyangiales</taxon>
        <taxon>Polyangiaceae</taxon>
        <taxon>Sorangium</taxon>
    </lineage>
</organism>
<dbReference type="AlphaFoldDB" id="A0A150SP51"/>
<evidence type="ECO:0000313" key="2">
    <source>
        <dbReference type="Proteomes" id="UP000075515"/>
    </source>
</evidence>
<evidence type="ECO:0000313" key="1">
    <source>
        <dbReference type="EMBL" id="KYF80873.1"/>
    </source>
</evidence>
<comment type="caution">
    <text evidence="1">The sequence shown here is derived from an EMBL/GenBank/DDBJ whole genome shotgun (WGS) entry which is preliminary data.</text>
</comment>
<sequence length="416" mass="46379">MGERVVSSEEKTLKALGGATILGVTKDGVAWGKLDDAAFLSGLKGNIPLSLLYFSMEDYEHAMRRLPPEQVERAVLARRVYFSSASTGRATDWFYRGARRVLVSCAIAAEQGPSRSAPVLVAHFGNMLDHLARLSSQGRFDDLDSRTLLLYVAEGEAGLLDEAGKLGTQFGIERVLERLEDFRTQYSTYARMLAELGNPELQVAPPYIQARRGVLFVGAGSELAQSFRAHCMPSVILSKGVIGPMPDRQIYESDQRDRVFLYFTEGEFVEALAGLTDAQIERDVDERREAMERTPAVLVGDYFFGIHLQQAFLRRSLLDALHREALSYWKELEAHVLVEESWLRRVLSEMAPWVGPGEPPSGSGTLTKLQSDVRRLSEDASFLASICTAQGEDFLAVKFVSFAAELEMDWRRIQSL</sequence>